<evidence type="ECO:0000313" key="3">
    <source>
        <dbReference type="RefSeq" id="XP_021029960.1"/>
    </source>
</evidence>
<feature type="compositionally biased region" description="Basic and acidic residues" evidence="1">
    <location>
        <begin position="203"/>
        <end position="227"/>
    </location>
</feature>
<sequence>MTTEVNQLSEHPLVSPKAEPQPEKKPENLPRSHGDVGLQKEPVVPGIVDFELIHEELKTTKPQTSQPTPSAYRFGRLSHHSFFSRHHPQPQRVTHIQVTGREDLEHSLPLTTSFQLLQAPGVQPTDLTPSADIAGKPVCVVRDEFSLAALTQPTFLSRCLMGMPTISVPIGDPQSNRNPQLSTSDTWRKKLKDLASQVTVFTKEIESKPDEQKEDPPLREPPPREQGAKYSAETGRLIPASSQALTRRNRQGQRVHPSSKDGGVQASILQDQELLGGLTAPGVKFSGPVGRGPKAGLLGGCLLPPVLLPPLRSHRHRRQPGLGSPRSTSGKQMEHTLPLLDRRPQKKSLDKAARDQGSRLLHWMEPLTRHLAEATHSGQQAAYSESPASWQTFPDSWSSRVGRLLGYPKSPPKTSQRAGLDFGAPLSNSTNRFSKGYSVLAALRSIKRKRFSSGASANCRGSAYPPAPSLHPSREALEPSPRASRASRDTRSSLQSIPEED</sequence>
<accession>A0A6P5QHH2</accession>
<feature type="region of interest" description="Disordered" evidence="1">
    <location>
        <begin position="202"/>
        <end position="264"/>
    </location>
</feature>
<reference evidence="3" key="1">
    <citation type="submission" date="2025-08" db="UniProtKB">
        <authorList>
            <consortium name="RefSeq"/>
        </authorList>
    </citation>
    <scope>IDENTIFICATION</scope>
</reference>
<dbReference type="CTD" id="219793"/>
<organism evidence="2 3">
    <name type="scientific">Mus caroli</name>
    <name type="common">Ryukyu mouse</name>
    <name type="synonym">Ricefield mouse</name>
    <dbReference type="NCBI Taxonomy" id="10089"/>
    <lineage>
        <taxon>Eukaryota</taxon>
        <taxon>Metazoa</taxon>
        <taxon>Chordata</taxon>
        <taxon>Craniata</taxon>
        <taxon>Vertebrata</taxon>
        <taxon>Euteleostomi</taxon>
        <taxon>Mammalia</taxon>
        <taxon>Eutheria</taxon>
        <taxon>Euarchontoglires</taxon>
        <taxon>Glires</taxon>
        <taxon>Rodentia</taxon>
        <taxon>Myomorpha</taxon>
        <taxon>Muroidea</taxon>
        <taxon>Muridae</taxon>
        <taxon>Murinae</taxon>
        <taxon>Mus</taxon>
        <taxon>Mus</taxon>
    </lineage>
</organism>
<name>A0A6P5QHH2_MUSCR</name>
<dbReference type="InterPro" id="IPR037394">
    <property type="entry name" value="TBATA-like"/>
</dbReference>
<gene>
    <name evidence="3" type="primary">Tbata</name>
</gene>
<feature type="region of interest" description="Disordered" evidence="1">
    <location>
        <begin position="311"/>
        <end position="337"/>
    </location>
</feature>
<dbReference type="PANTHER" id="PTHR33772:SF3">
    <property type="entry name" value="PROTEIN TBATA"/>
    <property type="match status" value="1"/>
</dbReference>
<feature type="compositionally biased region" description="Polar residues" evidence="1">
    <location>
        <begin position="173"/>
        <end position="185"/>
    </location>
</feature>
<dbReference type="KEGG" id="mcal:110303253"/>
<keyword evidence="2" id="KW-1185">Reference proteome</keyword>
<proteinExistence type="predicted"/>
<dbReference type="AlphaFoldDB" id="A0A6P5QHH2"/>
<dbReference type="Pfam" id="PF15256">
    <property type="entry name" value="SPATIAL"/>
    <property type="match status" value="1"/>
</dbReference>
<feature type="region of interest" description="Disordered" evidence="1">
    <location>
        <begin position="451"/>
        <end position="501"/>
    </location>
</feature>
<dbReference type="PANTHER" id="PTHR33772">
    <property type="entry name" value="THYMUS, BRAIN AND TESTES-ASSOCIATED"/>
    <property type="match status" value="1"/>
</dbReference>
<feature type="compositionally biased region" description="Basic and acidic residues" evidence="1">
    <location>
        <begin position="20"/>
        <end position="34"/>
    </location>
</feature>
<dbReference type="Proteomes" id="UP000515126">
    <property type="component" value="Chromosome 10"/>
</dbReference>
<evidence type="ECO:0000313" key="2">
    <source>
        <dbReference type="Proteomes" id="UP000515126"/>
    </source>
</evidence>
<feature type="region of interest" description="Disordered" evidence="1">
    <location>
        <begin position="1"/>
        <end position="42"/>
    </location>
</feature>
<feature type="region of interest" description="Disordered" evidence="1">
    <location>
        <begin position="404"/>
        <end position="427"/>
    </location>
</feature>
<feature type="region of interest" description="Disordered" evidence="1">
    <location>
        <begin position="168"/>
        <end position="188"/>
    </location>
</feature>
<dbReference type="GeneID" id="110303253"/>
<dbReference type="RefSeq" id="XP_021029960.1">
    <property type="nucleotide sequence ID" value="XM_021174301.1"/>
</dbReference>
<evidence type="ECO:0000256" key="1">
    <source>
        <dbReference type="SAM" id="MobiDB-lite"/>
    </source>
</evidence>
<protein>
    <submittedName>
        <fullName evidence="3">Protein TBATA isoform X1</fullName>
    </submittedName>
</protein>